<name>A0ABR6KHV5_9BACT</name>
<sequence>MKKRTEHIWTIFVCILLFTNGMVSCDSSDLDKLPVNDNPEVTFVNDEVPQRLSLNNARLKRIVPGSFDSVYSGKIYEYNNEGQLSRISGCMYNGTTVTDTTEYNIYQYDQEDRLILTSNFTANKNVPAGFINLQTQVYIYSKEGKMEKSITYYPVISQSEYDVYKYKNNMLDRKEHYGTSGALESYTTYTYDKVGKLILERYYAANNQLINYIQYSFIDGLNTRSVTFSSTGEAIRKVINTYDSNYNLIRSESKELVSYSSLADFTAQYEYE</sequence>
<evidence type="ECO:0008006" key="3">
    <source>
        <dbReference type="Google" id="ProtNLM"/>
    </source>
</evidence>
<reference evidence="1 2" key="1">
    <citation type="submission" date="2020-08" db="EMBL/GenBank/DDBJ databases">
        <title>Genomic Encyclopedia of Type Strains, Phase IV (KMG-IV): sequencing the most valuable type-strain genomes for metagenomic binning, comparative biology and taxonomic classification.</title>
        <authorList>
            <person name="Goeker M."/>
        </authorList>
    </citation>
    <scope>NUCLEOTIDE SEQUENCE [LARGE SCALE GENOMIC DNA]</scope>
    <source>
        <strain evidence="1 2">DSM 102983</strain>
    </source>
</reference>
<dbReference type="PROSITE" id="PS51257">
    <property type="entry name" value="PROKAR_LIPOPROTEIN"/>
    <property type="match status" value="1"/>
</dbReference>
<keyword evidence="2" id="KW-1185">Reference proteome</keyword>
<gene>
    <name evidence="1" type="ORF">GGQ57_000272</name>
</gene>
<proteinExistence type="predicted"/>
<dbReference type="Proteomes" id="UP000533637">
    <property type="component" value="Unassembled WGS sequence"/>
</dbReference>
<accession>A0ABR6KHV5</accession>
<dbReference type="Gene3D" id="2.180.10.10">
    <property type="entry name" value="RHS repeat-associated core"/>
    <property type="match status" value="1"/>
</dbReference>
<protein>
    <recommendedName>
        <fullName evidence="3">DUF4595 domain-containing protein</fullName>
    </recommendedName>
</protein>
<comment type="caution">
    <text evidence="1">The sequence shown here is derived from an EMBL/GenBank/DDBJ whole genome shotgun (WGS) entry which is preliminary data.</text>
</comment>
<dbReference type="EMBL" id="JACHOC010000001">
    <property type="protein sequence ID" value="MBB4620398.1"/>
    <property type="molecule type" value="Genomic_DNA"/>
</dbReference>
<evidence type="ECO:0000313" key="1">
    <source>
        <dbReference type="EMBL" id="MBB4620398.1"/>
    </source>
</evidence>
<organism evidence="1 2">
    <name type="scientific">Parabacteroides faecis</name>
    <dbReference type="NCBI Taxonomy" id="1217282"/>
    <lineage>
        <taxon>Bacteria</taxon>
        <taxon>Pseudomonadati</taxon>
        <taxon>Bacteroidota</taxon>
        <taxon>Bacteroidia</taxon>
        <taxon>Bacteroidales</taxon>
        <taxon>Tannerellaceae</taxon>
        <taxon>Parabacteroides</taxon>
    </lineage>
</organism>
<evidence type="ECO:0000313" key="2">
    <source>
        <dbReference type="Proteomes" id="UP000533637"/>
    </source>
</evidence>
<dbReference type="RefSeq" id="WP_183668461.1">
    <property type="nucleotide sequence ID" value="NZ_BMPB01000006.1"/>
</dbReference>